<accession>A0A1X2ITX4</accession>
<dbReference type="PANTHER" id="PTHR15615">
    <property type="match status" value="1"/>
</dbReference>
<comment type="similarity">
    <text evidence="1">Belongs to the cyclin family.</text>
</comment>
<evidence type="ECO:0000313" key="5">
    <source>
        <dbReference type="Proteomes" id="UP000193560"/>
    </source>
</evidence>
<name>A0A1X2ITX4_9FUNG</name>
<dbReference type="PANTHER" id="PTHR15615:SF27">
    <property type="entry name" value="PHO85 CYCLIN CLG1"/>
    <property type="match status" value="1"/>
</dbReference>
<dbReference type="SMART" id="SM00385">
    <property type="entry name" value="CYCLIN"/>
    <property type="match status" value="1"/>
</dbReference>
<organism evidence="4 5">
    <name type="scientific">Absidia repens</name>
    <dbReference type="NCBI Taxonomy" id="90262"/>
    <lineage>
        <taxon>Eukaryota</taxon>
        <taxon>Fungi</taxon>
        <taxon>Fungi incertae sedis</taxon>
        <taxon>Mucoromycota</taxon>
        <taxon>Mucoromycotina</taxon>
        <taxon>Mucoromycetes</taxon>
        <taxon>Mucorales</taxon>
        <taxon>Cunninghamellaceae</taxon>
        <taxon>Absidia</taxon>
    </lineage>
</organism>
<dbReference type="GO" id="GO:0000307">
    <property type="term" value="C:cyclin-dependent protein kinase holoenzyme complex"/>
    <property type="evidence" value="ECO:0007669"/>
    <property type="project" value="TreeGrafter"/>
</dbReference>
<dbReference type="GO" id="GO:0005634">
    <property type="term" value="C:nucleus"/>
    <property type="evidence" value="ECO:0007669"/>
    <property type="project" value="TreeGrafter"/>
</dbReference>
<gene>
    <name evidence="4" type="ORF">BCR42DRAFT_405781</name>
</gene>
<keyword evidence="5" id="KW-1185">Reference proteome</keyword>
<dbReference type="Pfam" id="PF00134">
    <property type="entry name" value="Cyclin_N"/>
    <property type="match status" value="1"/>
</dbReference>
<dbReference type="InterPro" id="IPR013922">
    <property type="entry name" value="Cyclin_PHO80-like"/>
</dbReference>
<dbReference type="InterPro" id="IPR006671">
    <property type="entry name" value="Cyclin_N"/>
</dbReference>
<dbReference type="CDD" id="cd20557">
    <property type="entry name" value="CYCLIN_ScPCL1-like"/>
    <property type="match status" value="1"/>
</dbReference>
<dbReference type="SUPFAM" id="SSF47954">
    <property type="entry name" value="Cyclin-like"/>
    <property type="match status" value="1"/>
</dbReference>
<dbReference type="Proteomes" id="UP000193560">
    <property type="component" value="Unassembled WGS sequence"/>
</dbReference>
<feature type="region of interest" description="Disordered" evidence="2">
    <location>
        <begin position="1"/>
        <end position="21"/>
    </location>
</feature>
<protein>
    <recommendedName>
        <fullName evidence="3">Cyclin-like domain-containing protein</fullName>
    </recommendedName>
</protein>
<sequence length="186" mass="20829">MVVPSASTSTSSTASCCSTDSPTLDFFNSPEPALSFMIKKIGGLLDCSADRNDPPSHHRHRRILPSLNSFIHQVHVKCRLSPAILVIALIYIHRLQQELPLDSKGDYDTPHKVFLAAVILACKFNDDSKSCVQSIYRCVSVVYSNVELNEMERSFLSVVNFDLYVDTKQVAGFVQEHPTLELNWED</sequence>
<dbReference type="OrthoDB" id="10250320at2759"/>
<evidence type="ECO:0000256" key="1">
    <source>
        <dbReference type="RuleBase" id="RU000383"/>
    </source>
</evidence>
<dbReference type="InterPro" id="IPR036915">
    <property type="entry name" value="Cyclin-like_sf"/>
</dbReference>
<dbReference type="GO" id="GO:0019901">
    <property type="term" value="F:protein kinase binding"/>
    <property type="evidence" value="ECO:0007669"/>
    <property type="project" value="InterPro"/>
</dbReference>
<evidence type="ECO:0000259" key="3">
    <source>
        <dbReference type="SMART" id="SM00385"/>
    </source>
</evidence>
<dbReference type="Gene3D" id="1.10.472.10">
    <property type="entry name" value="Cyclin-like"/>
    <property type="match status" value="1"/>
</dbReference>
<evidence type="ECO:0000256" key="2">
    <source>
        <dbReference type="SAM" id="MobiDB-lite"/>
    </source>
</evidence>
<evidence type="ECO:0000313" key="4">
    <source>
        <dbReference type="EMBL" id="ORZ22248.1"/>
    </source>
</evidence>
<dbReference type="InterPro" id="IPR013763">
    <property type="entry name" value="Cyclin-like_dom"/>
</dbReference>
<feature type="domain" description="Cyclin-like" evidence="3">
    <location>
        <begin position="69"/>
        <end position="157"/>
    </location>
</feature>
<keyword evidence="1" id="KW-0195">Cyclin</keyword>
<dbReference type="STRING" id="90262.A0A1X2ITX4"/>
<dbReference type="GO" id="GO:0016538">
    <property type="term" value="F:cyclin-dependent protein serine/threonine kinase regulator activity"/>
    <property type="evidence" value="ECO:0007669"/>
    <property type="project" value="TreeGrafter"/>
</dbReference>
<dbReference type="EMBL" id="MCGE01000004">
    <property type="protein sequence ID" value="ORZ22248.1"/>
    <property type="molecule type" value="Genomic_DNA"/>
</dbReference>
<proteinExistence type="inferred from homology"/>
<dbReference type="AlphaFoldDB" id="A0A1X2ITX4"/>
<comment type="caution">
    <text evidence="4">The sequence shown here is derived from an EMBL/GenBank/DDBJ whole genome shotgun (WGS) entry which is preliminary data.</text>
</comment>
<reference evidence="4 5" key="1">
    <citation type="submission" date="2016-07" db="EMBL/GenBank/DDBJ databases">
        <title>Pervasive Adenine N6-methylation of Active Genes in Fungi.</title>
        <authorList>
            <consortium name="DOE Joint Genome Institute"/>
            <person name="Mondo S.J."/>
            <person name="Dannebaum R.O."/>
            <person name="Kuo R.C."/>
            <person name="Labutti K."/>
            <person name="Haridas S."/>
            <person name="Kuo A."/>
            <person name="Salamov A."/>
            <person name="Ahrendt S.R."/>
            <person name="Lipzen A."/>
            <person name="Sullivan W."/>
            <person name="Andreopoulos W.B."/>
            <person name="Clum A."/>
            <person name="Lindquist E."/>
            <person name="Daum C."/>
            <person name="Ramamoorthy G.K."/>
            <person name="Gryganskyi A."/>
            <person name="Culley D."/>
            <person name="Magnuson J.K."/>
            <person name="James T.Y."/>
            <person name="O'Malley M.A."/>
            <person name="Stajich J.E."/>
            <person name="Spatafora J.W."/>
            <person name="Visel A."/>
            <person name="Grigoriev I.V."/>
        </authorList>
    </citation>
    <scope>NUCLEOTIDE SEQUENCE [LARGE SCALE GENOMIC DNA]</scope>
    <source>
        <strain evidence="4 5">NRRL 1336</strain>
    </source>
</reference>